<evidence type="ECO:0000256" key="7">
    <source>
        <dbReference type="ARBA" id="ARBA00022696"/>
    </source>
</evidence>
<keyword evidence="5" id="KW-1003">Cell membrane</keyword>
<evidence type="ECO:0000256" key="15">
    <source>
        <dbReference type="ARBA" id="ARBA00023157"/>
    </source>
</evidence>
<evidence type="ECO:0000256" key="8">
    <source>
        <dbReference type="ARBA" id="ARBA00022723"/>
    </source>
</evidence>
<dbReference type="OrthoDB" id="415411at2759"/>
<evidence type="ECO:0000256" key="13">
    <source>
        <dbReference type="ARBA" id="ARBA00023084"/>
    </source>
</evidence>
<evidence type="ECO:0000256" key="1">
    <source>
        <dbReference type="ARBA" id="ARBA00001947"/>
    </source>
</evidence>
<evidence type="ECO:0000256" key="19">
    <source>
        <dbReference type="ARBA" id="ARBA00031824"/>
    </source>
</evidence>
<keyword evidence="14 21" id="KW-0472">Membrane</keyword>
<comment type="function">
    <text evidence="17">Hydrolyzes extracellular Ap3A into AMP and ADP, and Ap4A into AMP and ATP. Ap3A and Ap4A are diadenosine polyphosphates thought to induce proliferation of vascular smooth muscle cells. Acts as a procoagulant, mediating platelet aggregation at the site of nascent thrombus via release of ADP from Ap3A and activation of ADP receptors.</text>
</comment>
<keyword evidence="13" id="KW-0094">Blood coagulation</keyword>
<keyword evidence="11" id="KW-0862">Zinc</keyword>
<evidence type="ECO:0000256" key="21">
    <source>
        <dbReference type="SAM" id="Phobius"/>
    </source>
</evidence>
<sequence>ICCSCGNSWPNAVTAECTNRPPRKTVRLRQLTENYPKMQSLWVYILVFISGFLECHCNNATNTSEVRLLLVSFDGFRADYLEQYDFPNLQKMIADGVHVKHVTNVFVTKTFPNHYSIVTGRYAESHGIVANTMYDAATKKTFSTFADKDQFWWNEATPIWITNQQQGHKSGGVMWPGTDVRIQNHTSSYFLKYDRDVAFNQRADHIIEWFSNLTESINFGALYWEEPDATGHRYGPESHEMKNMLKEVDNHIGYLIDKLQKAGLWNTINVIITSDHGMAQCSKTKVIKLDNCIGRGNYTEVTSSPVTAILPHKNVTYVYELLSNCDSHMKVYLKEDIPERFHYKHNERIQPILLVADEGWTIVQNGSIPQMGDHGYDNTLPSMHPLLVAHGPAFRKAYKTNTINSIDIYPLMCHILGLKEESNNGTFRNVRCLLVNEHCVSLPDVVGIVIGSLMVLVTLSCLIILMKKRVSPQHAFARLQLQDDDDDDPLLE</sequence>
<dbReference type="PANTHER" id="PTHR10151">
    <property type="entry name" value="ECTONUCLEOTIDE PYROPHOSPHATASE/PHOSPHODIESTERASE"/>
    <property type="match status" value="1"/>
</dbReference>
<comment type="catalytic activity">
    <reaction evidence="20">
        <text>P(1),P(3)-bis(5'-adenosyl) triphosphate + H2O = AMP + ADP + 2 H(+)</text>
        <dbReference type="Rhea" id="RHEA:13893"/>
        <dbReference type="ChEBI" id="CHEBI:15377"/>
        <dbReference type="ChEBI" id="CHEBI:15378"/>
        <dbReference type="ChEBI" id="CHEBI:58529"/>
        <dbReference type="ChEBI" id="CHEBI:456215"/>
        <dbReference type="ChEBI" id="CHEBI:456216"/>
        <dbReference type="EC" id="3.6.1.29"/>
    </reaction>
</comment>
<dbReference type="SUPFAM" id="SSF53649">
    <property type="entry name" value="Alkaline phosphatase-like"/>
    <property type="match status" value="1"/>
</dbReference>
<comment type="similarity">
    <text evidence="3">Belongs to the nucleotide pyrophosphatase/phosphodiesterase family.</text>
</comment>
<evidence type="ECO:0000256" key="18">
    <source>
        <dbReference type="ARBA" id="ARBA00031114"/>
    </source>
</evidence>
<dbReference type="Gene3D" id="3.30.1360.180">
    <property type="match status" value="1"/>
</dbReference>
<dbReference type="GO" id="GO:0046872">
    <property type="term" value="F:metal ion binding"/>
    <property type="evidence" value="ECO:0007669"/>
    <property type="project" value="UniProtKB-KW"/>
</dbReference>
<dbReference type="AlphaFoldDB" id="A0A401PQT5"/>
<comment type="subcellular location">
    <subcellularLocation>
        <location evidence="2">Cell membrane</location>
        <topology evidence="2">Single-pass type I membrane protein</topology>
    </subcellularLocation>
</comment>
<dbReference type="EMBL" id="BFAA01011197">
    <property type="protein sequence ID" value="GCB75482.1"/>
    <property type="molecule type" value="Genomic_DNA"/>
</dbReference>
<keyword evidence="10" id="KW-0378">Hydrolase</keyword>
<evidence type="ECO:0000313" key="23">
    <source>
        <dbReference type="Proteomes" id="UP000288216"/>
    </source>
</evidence>
<dbReference type="Gene3D" id="3.40.720.10">
    <property type="entry name" value="Alkaline Phosphatase, subunit A"/>
    <property type="match status" value="1"/>
</dbReference>
<protein>
    <recommendedName>
        <fullName evidence="4">bis(5'-adenosyl)-triphosphatase</fullName>
        <ecNumber evidence="4">3.6.1.29</ecNumber>
    </recommendedName>
    <alternativeName>
        <fullName evidence="19">AP3A hydrolase</fullName>
    </alternativeName>
    <alternativeName>
        <fullName evidence="18">Ectonucleotide pyrophosphatase/phosphodiesterase family member 4</fullName>
    </alternativeName>
</protein>
<keyword evidence="6 21" id="KW-0812">Transmembrane</keyword>
<evidence type="ECO:0000256" key="5">
    <source>
        <dbReference type="ARBA" id="ARBA00022475"/>
    </source>
</evidence>
<keyword evidence="23" id="KW-1185">Reference proteome</keyword>
<proteinExistence type="inferred from homology"/>
<evidence type="ECO:0000313" key="22">
    <source>
        <dbReference type="EMBL" id="GCB75482.1"/>
    </source>
</evidence>
<evidence type="ECO:0000256" key="10">
    <source>
        <dbReference type="ARBA" id="ARBA00022801"/>
    </source>
</evidence>
<keyword evidence="7" id="KW-0356">Hemostasis</keyword>
<dbReference type="Pfam" id="PF01663">
    <property type="entry name" value="Phosphodiest"/>
    <property type="match status" value="1"/>
</dbReference>
<keyword evidence="9" id="KW-0732">Signal</keyword>
<dbReference type="GO" id="GO:0047710">
    <property type="term" value="F:bis(5'-adenosyl)-triphosphatase activity"/>
    <property type="evidence" value="ECO:0007669"/>
    <property type="project" value="UniProtKB-EC"/>
</dbReference>
<accession>A0A401PQT5</accession>
<name>A0A401PQT5_SCYTO</name>
<evidence type="ECO:0000256" key="14">
    <source>
        <dbReference type="ARBA" id="ARBA00023136"/>
    </source>
</evidence>
<evidence type="ECO:0000256" key="2">
    <source>
        <dbReference type="ARBA" id="ARBA00004251"/>
    </source>
</evidence>
<dbReference type="Proteomes" id="UP000288216">
    <property type="component" value="Unassembled WGS sequence"/>
</dbReference>
<evidence type="ECO:0000256" key="17">
    <source>
        <dbReference type="ARBA" id="ARBA00025036"/>
    </source>
</evidence>
<dbReference type="OMA" id="DVCIDHS"/>
<evidence type="ECO:0000256" key="11">
    <source>
        <dbReference type="ARBA" id="ARBA00022833"/>
    </source>
</evidence>
<keyword evidence="16" id="KW-0325">Glycoprotein</keyword>
<organism evidence="22 23">
    <name type="scientific">Scyliorhinus torazame</name>
    <name type="common">Cloudy catshark</name>
    <name type="synonym">Catulus torazame</name>
    <dbReference type="NCBI Taxonomy" id="75743"/>
    <lineage>
        <taxon>Eukaryota</taxon>
        <taxon>Metazoa</taxon>
        <taxon>Chordata</taxon>
        <taxon>Craniata</taxon>
        <taxon>Vertebrata</taxon>
        <taxon>Chondrichthyes</taxon>
        <taxon>Elasmobranchii</taxon>
        <taxon>Galeomorphii</taxon>
        <taxon>Galeoidea</taxon>
        <taxon>Carcharhiniformes</taxon>
        <taxon>Scyliorhinidae</taxon>
        <taxon>Scyliorhinus</taxon>
    </lineage>
</organism>
<evidence type="ECO:0000256" key="16">
    <source>
        <dbReference type="ARBA" id="ARBA00023180"/>
    </source>
</evidence>
<keyword evidence="8" id="KW-0479">Metal-binding</keyword>
<evidence type="ECO:0000256" key="20">
    <source>
        <dbReference type="ARBA" id="ARBA00047780"/>
    </source>
</evidence>
<dbReference type="EC" id="3.6.1.29" evidence="4"/>
<reference evidence="22 23" key="1">
    <citation type="journal article" date="2018" name="Nat. Ecol. Evol.">
        <title>Shark genomes provide insights into elasmobranch evolution and the origin of vertebrates.</title>
        <authorList>
            <person name="Hara Y"/>
            <person name="Yamaguchi K"/>
            <person name="Onimaru K"/>
            <person name="Kadota M"/>
            <person name="Koyanagi M"/>
            <person name="Keeley SD"/>
            <person name="Tatsumi K"/>
            <person name="Tanaka K"/>
            <person name="Motone F"/>
            <person name="Kageyama Y"/>
            <person name="Nozu R"/>
            <person name="Adachi N"/>
            <person name="Nishimura O"/>
            <person name="Nakagawa R"/>
            <person name="Tanegashima C"/>
            <person name="Kiyatake I"/>
            <person name="Matsumoto R"/>
            <person name="Murakumo K"/>
            <person name="Nishida K"/>
            <person name="Terakita A"/>
            <person name="Kuratani S"/>
            <person name="Sato K"/>
            <person name="Hyodo S Kuraku.S."/>
        </authorList>
    </citation>
    <scope>NUCLEOTIDE SEQUENCE [LARGE SCALE GENOMIC DNA]</scope>
</reference>
<comment type="cofactor">
    <cofactor evidence="1">
        <name>Zn(2+)</name>
        <dbReference type="ChEBI" id="CHEBI:29105"/>
    </cofactor>
</comment>
<evidence type="ECO:0000256" key="6">
    <source>
        <dbReference type="ARBA" id="ARBA00022692"/>
    </source>
</evidence>
<gene>
    <name evidence="22" type="ORF">scyTo_0017348</name>
</gene>
<evidence type="ECO:0000256" key="9">
    <source>
        <dbReference type="ARBA" id="ARBA00022729"/>
    </source>
</evidence>
<evidence type="ECO:0000256" key="12">
    <source>
        <dbReference type="ARBA" id="ARBA00022989"/>
    </source>
</evidence>
<evidence type="ECO:0000256" key="4">
    <source>
        <dbReference type="ARBA" id="ARBA00012377"/>
    </source>
</evidence>
<dbReference type="GO" id="GO:0007596">
    <property type="term" value="P:blood coagulation"/>
    <property type="evidence" value="ECO:0007669"/>
    <property type="project" value="UniProtKB-KW"/>
</dbReference>
<dbReference type="InterPro" id="IPR017850">
    <property type="entry name" value="Alkaline_phosphatase_core_sf"/>
</dbReference>
<dbReference type="InterPro" id="IPR002591">
    <property type="entry name" value="Phosphodiest/P_Trfase"/>
</dbReference>
<keyword evidence="15" id="KW-1015">Disulfide bond</keyword>
<dbReference type="GO" id="GO:0005886">
    <property type="term" value="C:plasma membrane"/>
    <property type="evidence" value="ECO:0007669"/>
    <property type="project" value="UniProtKB-SubCell"/>
</dbReference>
<feature type="non-terminal residue" evidence="22">
    <location>
        <position position="1"/>
    </location>
</feature>
<dbReference type="STRING" id="75743.A0A401PQT5"/>
<evidence type="ECO:0000256" key="3">
    <source>
        <dbReference type="ARBA" id="ARBA00010594"/>
    </source>
</evidence>
<keyword evidence="12 21" id="KW-1133">Transmembrane helix</keyword>
<feature type="transmembrane region" description="Helical" evidence="21">
    <location>
        <begin position="445"/>
        <end position="465"/>
    </location>
</feature>
<comment type="caution">
    <text evidence="22">The sequence shown here is derived from an EMBL/GenBank/DDBJ whole genome shotgun (WGS) entry which is preliminary data.</text>
</comment>
<dbReference type="PANTHER" id="PTHR10151:SF79">
    <property type="entry name" value="BIS(5'-ADENOSYL)-TRIPHOSPHATASE ENPP4"/>
    <property type="match status" value="1"/>
</dbReference>
<dbReference type="CDD" id="cd16018">
    <property type="entry name" value="Enpp"/>
    <property type="match status" value="1"/>
</dbReference>
<dbReference type="FunFam" id="3.30.1360.180:FF:000004">
    <property type="entry name" value="Ectonucleotide pyrophosphatase/phosphodiesterase family member 4"/>
    <property type="match status" value="1"/>
</dbReference>